<dbReference type="EMBL" id="MPRK01000013">
    <property type="protein sequence ID" value="OOZ42793.1"/>
    <property type="molecule type" value="Genomic_DNA"/>
</dbReference>
<name>A0A1T2LCG8_9GAMM</name>
<evidence type="ECO:0000313" key="2">
    <source>
        <dbReference type="Proteomes" id="UP000190198"/>
    </source>
</evidence>
<dbReference type="InterPro" id="IPR029044">
    <property type="entry name" value="Nucleotide-diphossugar_trans"/>
</dbReference>
<comment type="caution">
    <text evidence="1">The sequence shown here is derived from an EMBL/GenBank/DDBJ whole genome shotgun (WGS) entry which is preliminary data.</text>
</comment>
<protein>
    <recommendedName>
        <fullName evidence="3">Glycosyl transferase</fullName>
    </recommendedName>
</protein>
<organism evidence="1 2">
    <name type="scientific">Solemya elarraichensis gill symbiont</name>
    <dbReference type="NCBI Taxonomy" id="1918949"/>
    <lineage>
        <taxon>Bacteria</taxon>
        <taxon>Pseudomonadati</taxon>
        <taxon>Pseudomonadota</taxon>
        <taxon>Gammaproteobacteria</taxon>
        <taxon>sulfur-oxidizing symbionts</taxon>
    </lineage>
</organism>
<evidence type="ECO:0000313" key="1">
    <source>
        <dbReference type="EMBL" id="OOZ42793.1"/>
    </source>
</evidence>
<accession>A0A1T2LCG8</accession>
<dbReference type="SUPFAM" id="SSF53448">
    <property type="entry name" value="Nucleotide-diphospho-sugar transferases"/>
    <property type="match status" value="1"/>
</dbReference>
<dbReference type="AlphaFoldDB" id="A0A1T2LCG8"/>
<evidence type="ECO:0008006" key="3">
    <source>
        <dbReference type="Google" id="ProtNLM"/>
    </source>
</evidence>
<dbReference type="Proteomes" id="UP000190198">
    <property type="component" value="Unassembled WGS sequence"/>
</dbReference>
<keyword evidence="2" id="KW-1185">Reference proteome</keyword>
<gene>
    <name evidence="1" type="ORF">BOW52_01560</name>
</gene>
<reference evidence="1 2" key="1">
    <citation type="submission" date="2016-11" db="EMBL/GenBank/DDBJ databases">
        <title>Mixed transmission modes and dynamic genome evolution in an obligate animal-bacterial symbiosis.</title>
        <authorList>
            <person name="Russell S.L."/>
            <person name="Corbett-Detig R.B."/>
            <person name="Cavanaugh C.M."/>
        </authorList>
    </citation>
    <scope>NUCLEOTIDE SEQUENCE [LARGE SCALE GENOMIC DNA]</scope>
    <source>
        <strain evidence="1">Sp-SM6</strain>
    </source>
</reference>
<sequence>MNESLWVITSFFNPTGHRWRLECLHAFRHHLGAPLVVIELALPGQECLSSDDADKVITISGDPKIWQKERLLNIALKQLPPEAEYVAWIDCDIVFDRPEWIDQTIELLNSGKQFVQPFDTVFRLPKIESAEMYSIDALRAATPVSHKPSFGWALHEGNYSTKSITTGQGDAGNGLNINKAYGVTHGVAWAAHRDQLCKVGLYDACIIGGGPSAMAMAIIGEPELLIQKRPMSEAHYQHYLKWASSFNQNRVNDIGFIPGTAFHLWHGPYENRRYHDRHFKLKELGFNPQTDIELAENETWRWNPNSVALRMAIDEYFSSRQ</sequence>
<dbReference type="OrthoDB" id="7593663at2"/>
<dbReference type="RefSeq" id="WP_078476117.1">
    <property type="nucleotide sequence ID" value="NZ_MPRK01000013.1"/>
</dbReference>
<proteinExistence type="predicted"/>